<dbReference type="EMBL" id="JBHSMZ010000001">
    <property type="protein sequence ID" value="MFC5547278.1"/>
    <property type="molecule type" value="Genomic_DNA"/>
</dbReference>
<feature type="compositionally biased region" description="Gly residues" evidence="5">
    <location>
        <begin position="66"/>
        <end position="75"/>
    </location>
</feature>
<dbReference type="RefSeq" id="WP_379766252.1">
    <property type="nucleotide sequence ID" value="NZ_JBHSMZ010000001.1"/>
</dbReference>
<name>A0ABW0RRH4_9BURK</name>
<reference evidence="8" key="1">
    <citation type="journal article" date="2019" name="Int. J. Syst. Evol. Microbiol.">
        <title>The Global Catalogue of Microorganisms (GCM) 10K type strain sequencing project: providing services to taxonomists for standard genome sequencing and annotation.</title>
        <authorList>
            <consortium name="The Broad Institute Genomics Platform"/>
            <consortium name="The Broad Institute Genome Sequencing Center for Infectious Disease"/>
            <person name="Wu L."/>
            <person name="Ma J."/>
        </authorList>
    </citation>
    <scope>NUCLEOTIDE SEQUENCE [LARGE SCALE GENOMIC DNA]</scope>
    <source>
        <strain evidence="8">CGMCC 4.5798</strain>
    </source>
</reference>
<dbReference type="Proteomes" id="UP001596086">
    <property type="component" value="Unassembled WGS sequence"/>
</dbReference>
<feature type="region of interest" description="Disordered" evidence="5">
    <location>
        <begin position="159"/>
        <end position="178"/>
    </location>
</feature>
<keyword evidence="8" id="KW-1185">Reference proteome</keyword>
<accession>A0ABW0RRH4</accession>
<evidence type="ECO:0000313" key="7">
    <source>
        <dbReference type="EMBL" id="MFC5547278.1"/>
    </source>
</evidence>
<organism evidence="7 8">
    <name type="scientific">Massilia aerilata</name>
    <dbReference type="NCBI Taxonomy" id="453817"/>
    <lineage>
        <taxon>Bacteria</taxon>
        <taxon>Pseudomonadati</taxon>
        <taxon>Pseudomonadota</taxon>
        <taxon>Betaproteobacteria</taxon>
        <taxon>Burkholderiales</taxon>
        <taxon>Oxalobacteraceae</taxon>
        <taxon>Telluria group</taxon>
        <taxon>Massilia</taxon>
    </lineage>
</organism>
<gene>
    <name evidence="7" type="ORF">ACFPO9_01970</name>
</gene>
<feature type="compositionally biased region" description="Basic and acidic residues" evidence="5">
    <location>
        <begin position="43"/>
        <end position="65"/>
    </location>
</feature>
<comment type="subcellular location">
    <subcellularLocation>
        <location evidence="1">Periplasm</location>
    </subcellularLocation>
</comment>
<dbReference type="PANTHER" id="PTHR38102">
    <property type="entry name" value="PERIPLASMIC CHAPERONE SPY"/>
    <property type="match status" value="1"/>
</dbReference>
<keyword evidence="3 6" id="KW-0732">Signal</keyword>
<evidence type="ECO:0000313" key="8">
    <source>
        <dbReference type="Proteomes" id="UP001596086"/>
    </source>
</evidence>
<dbReference type="Pfam" id="PF07813">
    <property type="entry name" value="LTXXQ"/>
    <property type="match status" value="1"/>
</dbReference>
<evidence type="ECO:0000256" key="5">
    <source>
        <dbReference type="SAM" id="MobiDB-lite"/>
    </source>
</evidence>
<comment type="caution">
    <text evidence="7">The sequence shown here is derived from an EMBL/GenBank/DDBJ whole genome shotgun (WGS) entry which is preliminary data.</text>
</comment>
<feature type="chain" id="PRO_5046674734" evidence="6">
    <location>
        <begin position="23"/>
        <end position="178"/>
    </location>
</feature>
<feature type="signal peptide" evidence="6">
    <location>
        <begin position="1"/>
        <end position="22"/>
    </location>
</feature>
<dbReference type="PANTHER" id="PTHR38102:SF1">
    <property type="entry name" value="PERIPLASMIC CHAPERONE SPY"/>
    <property type="match status" value="1"/>
</dbReference>
<proteinExistence type="inferred from homology"/>
<dbReference type="InterPro" id="IPR052211">
    <property type="entry name" value="Cpx_auxiliary_protein"/>
</dbReference>
<dbReference type="InterPro" id="IPR012899">
    <property type="entry name" value="LTXXQ"/>
</dbReference>
<evidence type="ECO:0000256" key="6">
    <source>
        <dbReference type="SAM" id="SignalP"/>
    </source>
</evidence>
<comment type="similarity">
    <text evidence="2">Belongs to the CpxP/Spy family.</text>
</comment>
<feature type="region of interest" description="Disordered" evidence="5">
    <location>
        <begin position="25"/>
        <end position="81"/>
    </location>
</feature>
<dbReference type="Gene3D" id="1.20.120.1490">
    <property type="match status" value="1"/>
</dbReference>
<sequence>MNTIRKSIAAALLAACCASTFAAGQAEAPPADGDHAAGQGPRRGPEGRGPEGRGPEGRGPEDGPRHGPGGPGFGHRFGHLKLSEAQQDKLFAIEHAAAPQRREQEKAIRRAHEALGALRDAAQFDEARAGAASRELGQAIAAETLLEARLHAQLLAVLTPEQREQLRQRRPQAPQERP</sequence>
<dbReference type="CDD" id="cd09916">
    <property type="entry name" value="CpxP_like"/>
    <property type="match status" value="1"/>
</dbReference>
<evidence type="ECO:0000256" key="4">
    <source>
        <dbReference type="ARBA" id="ARBA00022764"/>
    </source>
</evidence>
<protein>
    <submittedName>
        <fullName evidence="7">Spy/CpxP family protein refolding chaperone</fullName>
    </submittedName>
</protein>
<evidence type="ECO:0000256" key="1">
    <source>
        <dbReference type="ARBA" id="ARBA00004418"/>
    </source>
</evidence>
<keyword evidence="4" id="KW-0574">Periplasm</keyword>
<evidence type="ECO:0000256" key="3">
    <source>
        <dbReference type="ARBA" id="ARBA00022729"/>
    </source>
</evidence>
<evidence type="ECO:0000256" key="2">
    <source>
        <dbReference type="ARBA" id="ARBA00008441"/>
    </source>
</evidence>